<protein>
    <recommendedName>
        <fullName evidence="2">Ribosome biogenesis protein BMS1/TSR1 C-terminal domain-containing protein</fullName>
    </recommendedName>
</protein>
<dbReference type="PANTHER" id="PTHR12858">
    <property type="entry name" value="RIBOSOME BIOGENESIS PROTEIN"/>
    <property type="match status" value="1"/>
</dbReference>
<dbReference type="InterPro" id="IPR011990">
    <property type="entry name" value="TPR-like_helical_dom_sf"/>
</dbReference>
<name>A0ABR1FYA9_AURAN</name>
<dbReference type="SUPFAM" id="SSF48452">
    <property type="entry name" value="TPR-like"/>
    <property type="match status" value="2"/>
</dbReference>
<feature type="domain" description="Ribosome biogenesis protein BMS1/TSR1 C-terminal" evidence="2">
    <location>
        <begin position="591"/>
        <end position="905"/>
    </location>
</feature>
<dbReference type="Proteomes" id="UP001363151">
    <property type="component" value="Unassembled WGS sequence"/>
</dbReference>
<dbReference type="Pfam" id="PF04950">
    <property type="entry name" value="RIBIOP_C"/>
    <property type="match status" value="1"/>
</dbReference>
<dbReference type="InterPro" id="IPR039761">
    <property type="entry name" value="Bms1/Tsr1"/>
</dbReference>
<dbReference type="EMBL" id="JBBJCI010000203">
    <property type="protein sequence ID" value="KAK7241263.1"/>
    <property type="molecule type" value="Genomic_DNA"/>
</dbReference>
<feature type="region of interest" description="Disordered" evidence="1">
    <location>
        <begin position="506"/>
        <end position="525"/>
    </location>
</feature>
<accession>A0ABR1FYA9</accession>
<organism evidence="3 4">
    <name type="scientific">Aureococcus anophagefferens</name>
    <name type="common">Harmful bloom alga</name>
    <dbReference type="NCBI Taxonomy" id="44056"/>
    <lineage>
        <taxon>Eukaryota</taxon>
        <taxon>Sar</taxon>
        <taxon>Stramenopiles</taxon>
        <taxon>Ochrophyta</taxon>
        <taxon>Pelagophyceae</taxon>
        <taxon>Pelagomonadales</taxon>
        <taxon>Pelagomonadaceae</taxon>
        <taxon>Aureococcus</taxon>
    </lineage>
</organism>
<feature type="compositionally biased region" description="Basic and acidic residues" evidence="1">
    <location>
        <begin position="1064"/>
        <end position="1085"/>
    </location>
</feature>
<feature type="compositionally biased region" description="Basic and acidic residues" evidence="1">
    <location>
        <begin position="506"/>
        <end position="515"/>
    </location>
</feature>
<feature type="region of interest" description="Disordered" evidence="1">
    <location>
        <begin position="613"/>
        <end position="635"/>
    </location>
</feature>
<keyword evidence="4" id="KW-1185">Reference proteome</keyword>
<dbReference type="Gene3D" id="1.25.40.10">
    <property type="entry name" value="Tetratricopeptide repeat domain"/>
    <property type="match status" value="3"/>
</dbReference>
<feature type="compositionally biased region" description="Acidic residues" evidence="1">
    <location>
        <begin position="626"/>
        <end position="635"/>
    </location>
</feature>
<sequence>RGERRLGSGRYEDAADLFRECVALTPKDSYAWRALATALAADPGGRASDARDAFARGAAHCGSVHLVHAWASFEAAEQRHDAARGLYERALALDPASAYVRHAWGVLERDVFHDDAKALALFEDASAAKSALLDVAAAETRYGGDVRRLRAHLLELLGARSPRRDDAVVYRAFARCAMSGDERVAALQRALEAEPRSGAAAVELAEAYEDDLGDARRARAFLRSFLDGGPRNVSKARDPRGASQRRCAAKALARLERDAFGNLDQAARWYARALREDSASGKPDCGVAIAAAECAVERGHHALARELLGRAAKAHPKRASPWIALAKLDVARGDRDAAERCFGVALKAEPTHGAASLALGKCRHEVWRDAEGAKDAYKGGLATLHRDRETSRAYAQWAPALWHAWAQVELAQDAHGRAATLLNRGLKEIGLAKRKRRRLPSHGKDEAFLRHSLGSLELRRKRPKEALDAFRSGYARLEPTTRPTRRDRSASLLLLGAAKASAALEAARRDADERAAPPGPSPLAKKAAERLAGSFKRTFWRRDAAAPLKTAPECFDLATRADPSHAEAWTDWAAYELKRGDPEAAAALLDAAAAAPIVAPSVDLAKARADRALRDDDGDGGAGDDAAGDGDDDDEENTFLAEQRAALAKQKLSNEREFRDDAARLGLEGLSSGQYVRVRLERVPCEFVDHLSPRRPVILGGLLPHEAAPASLVTGRVRRHRWYGKVLKARDPVLFSCGWRRFQSAPLYSLEDERQTRSRYLKYTPEHMHCGATFWAPGIAPNSPLVGFHSLSSSSTTFRVSCVGVVLKQEATSKVSKKLKLCGAPYKVERNTAFVDGMFTSALEAAKFEGATLKTVSGVRGAIKKAVREDVSEAGKHARAGAFRASFEDKVLLSDIVVCRLWVPVDPPKLCAPVRDLLQAPGAPPRGLMRTVAELRRDTRTAIPVDKDSLYRPVDRAPRAFHKQVLPKKLVEALPFASKPKGATAPKSSKRPGYLATRGDARTGLAHPEAPEARAAKKLVHQLNALRNDKKRTRDATRDVAKQARAAKLAKIDASKAKSSKAKAKAEYKRQGKDSAKQRAKFGGD</sequence>
<feature type="non-terminal residue" evidence="3">
    <location>
        <position position="1"/>
    </location>
</feature>
<dbReference type="PANTHER" id="PTHR12858:SF2">
    <property type="entry name" value="RIBOSOME BIOGENESIS PROTEIN BMS1 HOMOLOG"/>
    <property type="match status" value="1"/>
</dbReference>
<evidence type="ECO:0000313" key="4">
    <source>
        <dbReference type="Proteomes" id="UP001363151"/>
    </source>
</evidence>
<evidence type="ECO:0000256" key="1">
    <source>
        <dbReference type="SAM" id="MobiDB-lite"/>
    </source>
</evidence>
<proteinExistence type="predicted"/>
<evidence type="ECO:0000313" key="3">
    <source>
        <dbReference type="EMBL" id="KAK7241263.1"/>
    </source>
</evidence>
<dbReference type="InterPro" id="IPR007034">
    <property type="entry name" value="BMS1_TSR1_C"/>
</dbReference>
<comment type="caution">
    <text evidence="3">The sequence shown here is derived from an EMBL/GenBank/DDBJ whole genome shotgun (WGS) entry which is preliminary data.</text>
</comment>
<feature type="region of interest" description="Disordered" evidence="1">
    <location>
        <begin position="977"/>
        <end position="998"/>
    </location>
</feature>
<reference evidence="3 4" key="1">
    <citation type="submission" date="2024-03" db="EMBL/GenBank/DDBJ databases">
        <title>Aureococcus anophagefferens CCMP1851 and Kratosvirus quantuckense: Draft genome of a second virus-susceptible host strain in the model system.</title>
        <authorList>
            <person name="Chase E."/>
            <person name="Truchon A.R."/>
            <person name="Schepens W."/>
            <person name="Wilhelm S.W."/>
        </authorList>
    </citation>
    <scope>NUCLEOTIDE SEQUENCE [LARGE SCALE GENOMIC DNA]</scope>
    <source>
        <strain evidence="3 4">CCMP1851</strain>
    </source>
</reference>
<gene>
    <name evidence="3" type="ORF">SO694_0005001</name>
</gene>
<dbReference type="SMART" id="SM01362">
    <property type="entry name" value="DUF663"/>
    <property type="match status" value="1"/>
</dbReference>
<evidence type="ECO:0000259" key="2">
    <source>
        <dbReference type="SMART" id="SM01362"/>
    </source>
</evidence>
<feature type="region of interest" description="Disordered" evidence="1">
    <location>
        <begin position="1048"/>
        <end position="1085"/>
    </location>
</feature>